<gene>
    <name evidence="2" type="ORF">CR513_38711</name>
</gene>
<feature type="non-terminal residue" evidence="2">
    <location>
        <position position="1"/>
    </location>
</feature>
<evidence type="ECO:0000256" key="1">
    <source>
        <dbReference type="SAM" id="MobiDB-lite"/>
    </source>
</evidence>
<accession>A0A371FRJ2</accession>
<protein>
    <submittedName>
        <fullName evidence="2">Uncharacterized protein</fullName>
    </submittedName>
</protein>
<comment type="caution">
    <text evidence="2">The sequence shown here is derived from an EMBL/GenBank/DDBJ whole genome shotgun (WGS) entry which is preliminary data.</text>
</comment>
<feature type="compositionally biased region" description="Basic and acidic residues" evidence="1">
    <location>
        <begin position="68"/>
        <end position="83"/>
    </location>
</feature>
<keyword evidence="3" id="KW-1185">Reference proteome</keyword>
<proteinExistence type="predicted"/>
<evidence type="ECO:0000313" key="2">
    <source>
        <dbReference type="EMBL" id="RDX80713.1"/>
    </source>
</evidence>
<evidence type="ECO:0000313" key="3">
    <source>
        <dbReference type="Proteomes" id="UP000257109"/>
    </source>
</evidence>
<organism evidence="2 3">
    <name type="scientific">Mucuna pruriens</name>
    <name type="common">Velvet bean</name>
    <name type="synonym">Dolichos pruriens</name>
    <dbReference type="NCBI Taxonomy" id="157652"/>
    <lineage>
        <taxon>Eukaryota</taxon>
        <taxon>Viridiplantae</taxon>
        <taxon>Streptophyta</taxon>
        <taxon>Embryophyta</taxon>
        <taxon>Tracheophyta</taxon>
        <taxon>Spermatophyta</taxon>
        <taxon>Magnoliopsida</taxon>
        <taxon>eudicotyledons</taxon>
        <taxon>Gunneridae</taxon>
        <taxon>Pentapetalae</taxon>
        <taxon>rosids</taxon>
        <taxon>fabids</taxon>
        <taxon>Fabales</taxon>
        <taxon>Fabaceae</taxon>
        <taxon>Papilionoideae</taxon>
        <taxon>50 kb inversion clade</taxon>
        <taxon>NPAAA clade</taxon>
        <taxon>indigoferoid/millettioid clade</taxon>
        <taxon>Phaseoleae</taxon>
        <taxon>Mucuna</taxon>
    </lineage>
</organism>
<feature type="compositionally biased region" description="Basic and acidic residues" evidence="1">
    <location>
        <begin position="47"/>
        <end position="58"/>
    </location>
</feature>
<name>A0A371FRJ2_MUCPR</name>
<sequence>MKYTRRLDERLERLGREKKEGLDSVSVNAKVKVLSKGKRKQSSASMHKSEMSYDEGHKSVHNWSSRSQRSERHERSRRPRKDE</sequence>
<dbReference type="AlphaFoldDB" id="A0A371FRJ2"/>
<feature type="region of interest" description="Disordered" evidence="1">
    <location>
        <begin position="33"/>
        <end position="83"/>
    </location>
</feature>
<dbReference type="Proteomes" id="UP000257109">
    <property type="component" value="Unassembled WGS sequence"/>
</dbReference>
<reference evidence="2" key="1">
    <citation type="submission" date="2018-05" db="EMBL/GenBank/DDBJ databases">
        <title>Draft genome of Mucuna pruriens seed.</title>
        <authorList>
            <person name="Nnadi N.E."/>
            <person name="Vos R."/>
            <person name="Hasami M.H."/>
            <person name="Devisetty U.K."/>
            <person name="Aguiy J.C."/>
        </authorList>
    </citation>
    <scope>NUCLEOTIDE SEQUENCE [LARGE SCALE GENOMIC DNA]</scope>
    <source>
        <strain evidence="2">JCA_2017</strain>
    </source>
</reference>
<dbReference type="EMBL" id="QJKJ01008132">
    <property type="protein sequence ID" value="RDX80713.1"/>
    <property type="molecule type" value="Genomic_DNA"/>
</dbReference>